<proteinExistence type="predicted"/>
<reference evidence="1 2" key="1">
    <citation type="journal article" date="2019" name="PLoS ONE">
        <title>Mycobacteriophage CRB2 defines a new subcluster in mycobacteriophage classification.</title>
        <authorList>
            <person name="Suarez C.A."/>
            <person name="Franceschelli J.J."/>
            <person name="Morbidoni H.R."/>
        </authorList>
    </citation>
    <scope>NUCLEOTIDE SEQUENCE [LARGE SCALE GENOMIC DNA]</scope>
</reference>
<protein>
    <submittedName>
        <fullName evidence="1">Uncharacterized protein</fullName>
    </submittedName>
</protein>
<name>A0A455LM25_9CAUD</name>
<gene>
    <name evidence="1" type="ORF">CRB2_58</name>
</gene>
<accession>A0A455LM25</accession>
<dbReference type="Proteomes" id="UP000292006">
    <property type="component" value="Segment"/>
</dbReference>
<dbReference type="EMBL" id="MK059749">
    <property type="protein sequence ID" value="AYP70044.1"/>
    <property type="molecule type" value="Genomic_DNA"/>
</dbReference>
<evidence type="ECO:0000313" key="2">
    <source>
        <dbReference type="Proteomes" id="UP000292006"/>
    </source>
</evidence>
<evidence type="ECO:0000313" key="1">
    <source>
        <dbReference type="EMBL" id="AYP70044.1"/>
    </source>
</evidence>
<keyword evidence="2" id="KW-1185">Reference proteome</keyword>
<organism evidence="1 2">
    <name type="scientific">Mycobacterium phage CRB2</name>
    <dbReference type="NCBI Taxonomy" id="2483623"/>
    <lineage>
        <taxon>Viruses</taxon>
        <taxon>Duplodnaviria</taxon>
        <taxon>Heunggongvirae</taxon>
        <taxon>Uroviricota</taxon>
        <taxon>Caudoviricetes</taxon>
        <taxon>Bclasvirinae</taxon>
        <taxon>Quesadillavirus</taxon>
        <taxon>Quesadillavirus CRB2</taxon>
    </lineage>
</organism>
<sequence>MNGLIRDARHLETLPDGTIISWQRIAGDPTSEAVAFIRREIEDGHAVVWVSPGGWSPHTIEEAGVTFPAQVVRLGTFNPDHYLPAELPILGEALAEVSGGTWGREKALECAARLFAGTAPVPFDRGGKVKVDVSEREFDKWLRQCVLRAAENFENWLDREEADPELDQIIASIPSPFDAVADEADRDND</sequence>